<dbReference type="InterPro" id="IPR011333">
    <property type="entry name" value="SKP1/BTB/POZ_sf"/>
</dbReference>
<protein>
    <recommendedName>
        <fullName evidence="1">BTB domain-containing protein</fullName>
    </recommendedName>
</protein>
<gene>
    <name evidence="2" type="ORF">RAG0_10593</name>
</gene>
<sequence length="169" mass="19430">MYPTMEKLPEVEGFSLVAALRQLRKDRKLLDVTYSSEGRTIEAHTVVLASISKYCRIHYANLTRPPVISFDRTVDKDFFLTFPTLKILIDYAYEEPIDWKKISQARHATKYLQRRGILGDSVTMINLDNVYEVKRIAEDSRASLFLKLCQDFIDGNLDAVVRAHSQQSG</sequence>
<evidence type="ECO:0000313" key="2">
    <source>
        <dbReference type="EMBL" id="CZT03996.1"/>
    </source>
</evidence>
<dbReference type="SUPFAM" id="SSF54695">
    <property type="entry name" value="POZ domain"/>
    <property type="match status" value="1"/>
</dbReference>
<dbReference type="Proteomes" id="UP000178912">
    <property type="component" value="Unassembled WGS sequence"/>
</dbReference>
<dbReference type="PROSITE" id="PS50097">
    <property type="entry name" value="BTB"/>
    <property type="match status" value="1"/>
</dbReference>
<name>A0A1E1L0H7_9HELO</name>
<dbReference type="AlphaFoldDB" id="A0A1E1L0H7"/>
<proteinExistence type="predicted"/>
<dbReference type="Gene3D" id="3.30.710.10">
    <property type="entry name" value="Potassium Channel Kv1.1, Chain A"/>
    <property type="match status" value="1"/>
</dbReference>
<reference evidence="3" key="1">
    <citation type="submission" date="2016-03" db="EMBL/GenBank/DDBJ databases">
        <authorList>
            <person name="Guldener U."/>
        </authorList>
    </citation>
    <scope>NUCLEOTIDE SEQUENCE [LARGE SCALE GENOMIC DNA]</scope>
    <source>
        <strain evidence="3">04CH-RAC-A.6.1</strain>
    </source>
</reference>
<dbReference type="InterPro" id="IPR000210">
    <property type="entry name" value="BTB/POZ_dom"/>
</dbReference>
<dbReference type="OrthoDB" id="1262810at2759"/>
<evidence type="ECO:0000313" key="3">
    <source>
        <dbReference type="Proteomes" id="UP000178912"/>
    </source>
</evidence>
<dbReference type="EMBL" id="FJUX01000066">
    <property type="protein sequence ID" value="CZT03996.1"/>
    <property type="molecule type" value="Genomic_DNA"/>
</dbReference>
<keyword evidence="3" id="KW-1185">Reference proteome</keyword>
<organism evidence="2 3">
    <name type="scientific">Rhynchosporium agropyri</name>
    <dbReference type="NCBI Taxonomy" id="914238"/>
    <lineage>
        <taxon>Eukaryota</taxon>
        <taxon>Fungi</taxon>
        <taxon>Dikarya</taxon>
        <taxon>Ascomycota</taxon>
        <taxon>Pezizomycotina</taxon>
        <taxon>Leotiomycetes</taxon>
        <taxon>Helotiales</taxon>
        <taxon>Ploettnerulaceae</taxon>
        <taxon>Rhynchosporium</taxon>
    </lineage>
</organism>
<dbReference type="Pfam" id="PF00651">
    <property type="entry name" value="BTB"/>
    <property type="match status" value="1"/>
</dbReference>
<feature type="domain" description="BTB" evidence="1">
    <location>
        <begin position="30"/>
        <end position="101"/>
    </location>
</feature>
<accession>A0A1E1L0H7</accession>
<evidence type="ECO:0000259" key="1">
    <source>
        <dbReference type="PROSITE" id="PS50097"/>
    </source>
</evidence>